<dbReference type="Proteomes" id="UP000230605">
    <property type="component" value="Chromosome 7"/>
</dbReference>
<evidence type="ECO:0000259" key="2">
    <source>
        <dbReference type="Pfam" id="PF20945"/>
    </source>
</evidence>
<dbReference type="Pfam" id="PF20945">
    <property type="entry name" value="RMP1"/>
    <property type="match status" value="1"/>
</dbReference>
<evidence type="ECO:0000313" key="5">
    <source>
        <dbReference type="Proteomes" id="UP000230605"/>
    </source>
</evidence>
<evidence type="ECO:0000313" key="3">
    <source>
        <dbReference type="EMBL" id="PIA91636.1"/>
    </source>
</evidence>
<reference evidence="3 5" key="1">
    <citation type="submission" date="2015-10" db="EMBL/GenBank/DDBJ databases">
        <title>The cercosporin biosynthetic gene cluster was horizontally transferred to several fungal lineages and shown to be expanded in Cercospora beticola based on microsynteny with recipient genomes.</title>
        <authorList>
            <person name="De Jonge R."/>
            <person name="Ebert M.K."/>
            <person name="Suttle J.C."/>
            <person name="Jurick Ii W.M."/>
            <person name="Secor G.A."/>
            <person name="Thomma B.P."/>
            <person name="Van De Peer Y."/>
            <person name="Bolton M.D."/>
        </authorList>
    </citation>
    <scope>NUCLEOTIDE SEQUENCE [LARGE SCALE GENOMIC DNA]</scope>
    <source>
        <strain evidence="3 5">09-40</strain>
    </source>
</reference>
<feature type="compositionally biased region" description="Basic and acidic residues" evidence="1">
    <location>
        <begin position="198"/>
        <end position="211"/>
    </location>
</feature>
<dbReference type="Proteomes" id="UP001302367">
    <property type="component" value="Chromosome 7"/>
</dbReference>
<dbReference type="AlphaFoldDB" id="A0A2G5HGC4"/>
<feature type="domain" description="RNase MRP protein 1 RNA binding" evidence="2">
    <location>
        <begin position="28"/>
        <end position="131"/>
    </location>
</feature>
<gene>
    <name evidence="3" type="ORF">CB0940_09254</name>
    <name evidence="4" type="ORF">RHO25_011098</name>
</gene>
<dbReference type="EMBL" id="LKMD01000106">
    <property type="protein sequence ID" value="PIA91636.1"/>
    <property type="molecule type" value="Genomic_DNA"/>
</dbReference>
<feature type="region of interest" description="Disordered" evidence="1">
    <location>
        <begin position="192"/>
        <end position="232"/>
    </location>
</feature>
<name>A0A2G5HGC4_CERBT</name>
<dbReference type="GO" id="GO:0000294">
    <property type="term" value="P:nuclear-transcribed mRNA catabolic process, RNase MRP-dependent"/>
    <property type="evidence" value="ECO:0007669"/>
    <property type="project" value="TreeGrafter"/>
</dbReference>
<organism evidence="3 5">
    <name type="scientific">Cercospora beticola</name>
    <name type="common">Sugarbeet leaf spot fungus</name>
    <dbReference type="NCBI Taxonomy" id="122368"/>
    <lineage>
        <taxon>Eukaryota</taxon>
        <taxon>Fungi</taxon>
        <taxon>Dikarya</taxon>
        <taxon>Ascomycota</taxon>
        <taxon>Pezizomycotina</taxon>
        <taxon>Dothideomycetes</taxon>
        <taxon>Dothideomycetidae</taxon>
        <taxon>Mycosphaerellales</taxon>
        <taxon>Mycosphaerellaceae</taxon>
        <taxon>Cercospora</taxon>
    </lineage>
</organism>
<dbReference type="InterPro" id="IPR047205">
    <property type="entry name" value="RMP1"/>
</dbReference>
<dbReference type="CDD" id="cd22573">
    <property type="entry name" value="RMP1_RBD"/>
    <property type="match status" value="1"/>
</dbReference>
<dbReference type="InterPro" id="IPR047204">
    <property type="entry name" value="RMP1_RBD"/>
</dbReference>
<evidence type="ECO:0000256" key="1">
    <source>
        <dbReference type="SAM" id="MobiDB-lite"/>
    </source>
</evidence>
<reference evidence="4 6" key="2">
    <citation type="submission" date="2023-09" db="EMBL/GenBank/DDBJ databases">
        <title>Complete-Gapless Cercospora beticola genome.</title>
        <authorList>
            <person name="Wyatt N.A."/>
            <person name="Spanner R.E."/>
            <person name="Bolton M.D."/>
        </authorList>
    </citation>
    <scope>NUCLEOTIDE SEQUENCE [LARGE SCALE GENOMIC DNA]</scope>
    <source>
        <strain evidence="4">Cb09-40</strain>
    </source>
</reference>
<dbReference type="GO" id="GO:0042134">
    <property type="term" value="F:rRNA primary transcript binding"/>
    <property type="evidence" value="ECO:0007669"/>
    <property type="project" value="InterPro"/>
</dbReference>
<dbReference type="GO" id="GO:0000172">
    <property type="term" value="C:ribonuclease MRP complex"/>
    <property type="evidence" value="ECO:0007669"/>
    <property type="project" value="InterPro"/>
</dbReference>
<evidence type="ECO:0000313" key="4">
    <source>
        <dbReference type="EMBL" id="WPB06441.1"/>
    </source>
</evidence>
<dbReference type="GO" id="GO:0000466">
    <property type="term" value="P:maturation of 5.8S rRNA from tricistronic rRNA transcript (SSU-rRNA, 5.8S rRNA, LSU-rRNA)"/>
    <property type="evidence" value="ECO:0007669"/>
    <property type="project" value="TreeGrafter"/>
</dbReference>
<feature type="compositionally biased region" description="Basic residues" evidence="1">
    <location>
        <begin position="212"/>
        <end position="221"/>
    </location>
</feature>
<protein>
    <recommendedName>
        <fullName evidence="2">RNase MRP protein 1 RNA binding domain-containing protein</fullName>
    </recommendedName>
</protein>
<proteinExistence type="predicted"/>
<dbReference type="PANTHER" id="PTHR37792">
    <property type="entry name" value="RIBONUCLEASE MRP PROTEIN SUBUNIT RMP1"/>
    <property type="match status" value="1"/>
</dbReference>
<accession>A0A2G5HGC4</accession>
<keyword evidence="6" id="KW-1185">Reference proteome</keyword>
<sequence length="232" mass="26481">MSTATIPSETNFNISPSNLDHLAHLSSLLHLFHHRNKNQHRHSIWFRHFCTFRQNLSNLLRDLETLNFVPASHAAKAKKKVTDPGLIERIRARLEFWRDVLVAKWHLAFSQLIADQRFSALGLVLMGTLAEVCGIVGISRELEEKGDEEVRMAIEAFGEEEMGVAITREEEVRNSGGEDQGEVVFRTEIEVENQPLGDAERQSEKQVARSEKPKRKKKRKREGGDVMDDIFG</sequence>
<evidence type="ECO:0000313" key="6">
    <source>
        <dbReference type="Proteomes" id="UP001302367"/>
    </source>
</evidence>
<dbReference type="OrthoDB" id="5414547at2759"/>
<dbReference type="PANTHER" id="PTHR37792:SF1">
    <property type="entry name" value="RIBONUCLEASE MRP PROTEIN SUBUNIT RMP1"/>
    <property type="match status" value="1"/>
</dbReference>
<dbReference type="EMBL" id="CP134190">
    <property type="protein sequence ID" value="WPB06441.1"/>
    <property type="molecule type" value="Genomic_DNA"/>
</dbReference>